<keyword evidence="2" id="KW-1185">Reference proteome</keyword>
<gene>
    <name evidence="1" type="ORF">DFH08DRAFT_826496</name>
</gene>
<dbReference type="Proteomes" id="UP001218218">
    <property type="component" value="Unassembled WGS sequence"/>
</dbReference>
<protein>
    <submittedName>
        <fullName evidence="1">Uncharacterized protein</fullName>
    </submittedName>
</protein>
<dbReference type="EMBL" id="JARIHO010000114">
    <property type="protein sequence ID" value="KAJ7302613.1"/>
    <property type="molecule type" value="Genomic_DNA"/>
</dbReference>
<accession>A0AAD6Z007</accession>
<sequence>MNGVIAPPDEDFVNERATAGARAKTNKLESDLAVPQDAVMVAVKLNQKRTVQLKVKIRRSVDIWGIQNEQAVWTSAGIRAWMGLKTECEQMKTKGVWTYGEMAQPRSHFVKERIWNLGCASAFAGDHLLIDPQVDASDAITSVVSQ</sequence>
<name>A0AAD6Z007_9AGAR</name>
<comment type="caution">
    <text evidence="1">The sequence shown here is derived from an EMBL/GenBank/DDBJ whole genome shotgun (WGS) entry which is preliminary data.</text>
</comment>
<evidence type="ECO:0000313" key="2">
    <source>
        <dbReference type="Proteomes" id="UP001218218"/>
    </source>
</evidence>
<dbReference type="AlphaFoldDB" id="A0AAD6Z007"/>
<reference evidence="1" key="1">
    <citation type="submission" date="2023-03" db="EMBL/GenBank/DDBJ databases">
        <title>Massive genome expansion in bonnet fungi (Mycena s.s.) driven by repeated elements and novel gene families across ecological guilds.</title>
        <authorList>
            <consortium name="Lawrence Berkeley National Laboratory"/>
            <person name="Harder C.B."/>
            <person name="Miyauchi S."/>
            <person name="Viragh M."/>
            <person name="Kuo A."/>
            <person name="Thoen E."/>
            <person name="Andreopoulos B."/>
            <person name="Lu D."/>
            <person name="Skrede I."/>
            <person name="Drula E."/>
            <person name="Henrissat B."/>
            <person name="Morin E."/>
            <person name="Kohler A."/>
            <person name="Barry K."/>
            <person name="LaButti K."/>
            <person name="Morin E."/>
            <person name="Salamov A."/>
            <person name="Lipzen A."/>
            <person name="Mereny Z."/>
            <person name="Hegedus B."/>
            <person name="Baldrian P."/>
            <person name="Stursova M."/>
            <person name="Weitz H."/>
            <person name="Taylor A."/>
            <person name="Grigoriev I.V."/>
            <person name="Nagy L.G."/>
            <person name="Martin F."/>
            <person name="Kauserud H."/>
        </authorList>
    </citation>
    <scope>NUCLEOTIDE SEQUENCE</scope>
    <source>
        <strain evidence="1">CBHHK002</strain>
    </source>
</reference>
<proteinExistence type="predicted"/>
<organism evidence="1 2">
    <name type="scientific">Mycena albidolilacea</name>
    <dbReference type="NCBI Taxonomy" id="1033008"/>
    <lineage>
        <taxon>Eukaryota</taxon>
        <taxon>Fungi</taxon>
        <taxon>Dikarya</taxon>
        <taxon>Basidiomycota</taxon>
        <taxon>Agaricomycotina</taxon>
        <taxon>Agaricomycetes</taxon>
        <taxon>Agaricomycetidae</taxon>
        <taxon>Agaricales</taxon>
        <taxon>Marasmiineae</taxon>
        <taxon>Mycenaceae</taxon>
        <taxon>Mycena</taxon>
    </lineage>
</organism>
<evidence type="ECO:0000313" key="1">
    <source>
        <dbReference type="EMBL" id="KAJ7302613.1"/>
    </source>
</evidence>